<dbReference type="PANTHER" id="PTHR43149:SF1">
    <property type="entry name" value="DELTA(3,5)-DELTA(2,4)-DIENOYL-COA ISOMERASE, MITOCHONDRIAL"/>
    <property type="match status" value="1"/>
</dbReference>
<accession>A0A840IH45</accession>
<dbReference type="PANTHER" id="PTHR43149">
    <property type="entry name" value="ENOYL-COA HYDRATASE"/>
    <property type="match status" value="1"/>
</dbReference>
<dbReference type="SUPFAM" id="SSF52096">
    <property type="entry name" value="ClpP/crotonase"/>
    <property type="match status" value="1"/>
</dbReference>
<gene>
    <name evidence="7" type="ORF">BDZ31_003702</name>
</gene>
<evidence type="ECO:0000256" key="2">
    <source>
        <dbReference type="ARBA" id="ARBA00005254"/>
    </source>
</evidence>
<keyword evidence="3" id="KW-0276">Fatty acid metabolism</keyword>
<keyword evidence="5" id="KW-0413">Isomerase</keyword>
<dbReference type="GO" id="GO:0016853">
    <property type="term" value="F:isomerase activity"/>
    <property type="evidence" value="ECO:0007669"/>
    <property type="project" value="UniProtKB-KW"/>
</dbReference>
<dbReference type="Gene3D" id="3.90.226.10">
    <property type="entry name" value="2-enoyl-CoA Hydratase, Chain A, domain 1"/>
    <property type="match status" value="1"/>
</dbReference>
<sequence length="259" mass="27066">MALVETEDRGAVRHVILNRPEKRNAMHGELVLAIGAALKEAANDTAVRVVVVRGAGAMFSSGMDFGALGAVAQTPEHLRAFRKECIDAWNLAEEMTKPVIAQIHGGCIGGAVELAIAADFRVIAADAIIGMPETRVGLIPDVGGSSRLPALVGLGRAKELIMTGKLIDAKEAERIGLVTRVAPADQLDAATQQLVDELLACAPIAVGLAKRVLDGVAKPALALSLEQEVAAQQLCAQSADFAEGAKALSEKRQPQFSGR</sequence>
<dbReference type="Gene3D" id="1.10.12.10">
    <property type="entry name" value="Lyase 2-enoyl-coa Hydratase, Chain A, domain 2"/>
    <property type="match status" value="1"/>
</dbReference>
<organism evidence="7 8">
    <name type="scientific">Conexibacter arvalis</name>
    <dbReference type="NCBI Taxonomy" id="912552"/>
    <lineage>
        <taxon>Bacteria</taxon>
        <taxon>Bacillati</taxon>
        <taxon>Actinomycetota</taxon>
        <taxon>Thermoleophilia</taxon>
        <taxon>Solirubrobacterales</taxon>
        <taxon>Conexibacteraceae</taxon>
        <taxon>Conexibacter</taxon>
    </lineage>
</organism>
<dbReference type="InterPro" id="IPR014748">
    <property type="entry name" value="Enoyl-CoA_hydra_C"/>
</dbReference>
<comment type="caution">
    <text evidence="7">The sequence shown here is derived from an EMBL/GenBank/DDBJ whole genome shotgun (WGS) entry which is preliminary data.</text>
</comment>
<evidence type="ECO:0000256" key="4">
    <source>
        <dbReference type="ARBA" id="ARBA00023098"/>
    </source>
</evidence>
<dbReference type="EMBL" id="JACHNU010000006">
    <property type="protein sequence ID" value="MBB4664099.1"/>
    <property type="molecule type" value="Genomic_DNA"/>
</dbReference>
<evidence type="ECO:0000313" key="7">
    <source>
        <dbReference type="EMBL" id="MBB4664099.1"/>
    </source>
</evidence>
<keyword evidence="8" id="KW-1185">Reference proteome</keyword>
<evidence type="ECO:0000256" key="6">
    <source>
        <dbReference type="RuleBase" id="RU003707"/>
    </source>
</evidence>
<dbReference type="InterPro" id="IPR001753">
    <property type="entry name" value="Enoyl-CoA_hydra/iso"/>
</dbReference>
<dbReference type="GO" id="GO:0006631">
    <property type="term" value="P:fatty acid metabolic process"/>
    <property type="evidence" value="ECO:0007669"/>
    <property type="project" value="UniProtKB-KW"/>
</dbReference>
<dbReference type="InterPro" id="IPR018376">
    <property type="entry name" value="Enoyl-CoA_hyd/isom_CS"/>
</dbReference>
<evidence type="ECO:0000256" key="5">
    <source>
        <dbReference type="ARBA" id="ARBA00023235"/>
    </source>
</evidence>
<dbReference type="InterPro" id="IPR029045">
    <property type="entry name" value="ClpP/crotonase-like_dom_sf"/>
</dbReference>
<evidence type="ECO:0000313" key="8">
    <source>
        <dbReference type="Proteomes" id="UP000585272"/>
    </source>
</evidence>
<proteinExistence type="inferred from homology"/>
<dbReference type="RefSeq" id="WP_183343834.1">
    <property type="nucleotide sequence ID" value="NZ_JACHNU010000006.1"/>
</dbReference>
<protein>
    <submittedName>
        <fullName evidence="7">Enoyl-CoA hydratase/carnithine racemase</fullName>
    </submittedName>
</protein>
<name>A0A840IH45_9ACTN</name>
<dbReference type="AlphaFoldDB" id="A0A840IH45"/>
<dbReference type="Proteomes" id="UP000585272">
    <property type="component" value="Unassembled WGS sequence"/>
</dbReference>
<dbReference type="InterPro" id="IPR045002">
    <property type="entry name" value="Ech1-like"/>
</dbReference>
<comment type="similarity">
    <text evidence="2 6">Belongs to the enoyl-CoA hydratase/isomerase family.</text>
</comment>
<reference evidence="7 8" key="1">
    <citation type="submission" date="2020-08" db="EMBL/GenBank/DDBJ databases">
        <title>Genomic Encyclopedia of Archaeal and Bacterial Type Strains, Phase II (KMG-II): from individual species to whole genera.</title>
        <authorList>
            <person name="Goeker M."/>
        </authorList>
    </citation>
    <scope>NUCLEOTIDE SEQUENCE [LARGE SCALE GENOMIC DNA]</scope>
    <source>
        <strain evidence="7 8">DSM 23288</strain>
    </source>
</reference>
<dbReference type="PROSITE" id="PS00166">
    <property type="entry name" value="ENOYL_COA_HYDRATASE"/>
    <property type="match status" value="1"/>
</dbReference>
<evidence type="ECO:0000256" key="3">
    <source>
        <dbReference type="ARBA" id="ARBA00022832"/>
    </source>
</evidence>
<dbReference type="Pfam" id="PF00378">
    <property type="entry name" value="ECH_1"/>
    <property type="match status" value="1"/>
</dbReference>
<dbReference type="CDD" id="cd06558">
    <property type="entry name" value="crotonase-like"/>
    <property type="match status" value="1"/>
</dbReference>
<keyword evidence="4" id="KW-0443">Lipid metabolism</keyword>
<evidence type="ECO:0000256" key="1">
    <source>
        <dbReference type="ARBA" id="ARBA00005005"/>
    </source>
</evidence>
<comment type="pathway">
    <text evidence="1">Lipid metabolism; fatty acid beta-oxidation.</text>
</comment>